<organism evidence="1 2">
    <name type="scientific">Pyricularia grisea</name>
    <name type="common">Crabgrass-specific blast fungus</name>
    <name type="synonym">Magnaporthe grisea</name>
    <dbReference type="NCBI Taxonomy" id="148305"/>
    <lineage>
        <taxon>Eukaryota</taxon>
        <taxon>Fungi</taxon>
        <taxon>Dikarya</taxon>
        <taxon>Ascomycota</taxon>
        <taxon>Pezizomycotina</taxon>
        <taxon>Sordariomycetes</taxon>
        <taxon>Sordariomycetidae</taxon>
        <taxon>Magnaporthales</taxon>
        <taxon>Pyriculariaceae</taxon>
        <taxon>Pyricularia</taxon>
    </lineage>
</organism>
<gene>
    <name evidence="2" type="ORF">PgNI_04736</name>
</gene>
<name>A0A6P8BC17_PYRGI</name>
<dbReference type="GeneID" id="41959688"/>
<dbReference type="KEGG" id="pgri:PgNI_04736"/>
<dbReference type="AlphaFoldDB" id="A0A6P8BC17"/>
<reference evidence="2" key="2">
    <citation type="submission" date="2019-10" db="EMBL/GenBank/DDBJ databases">
        <authorList>
            <consortium name="NCBI Genome Project"/>
        </authorList>
    </citation>
    <scope>NUCLEOTIDE SEQUENCE</scope>
    <source>
        <strain evidence="2">NI907</strain>
    </source>
</reference>
<reference evidence="2" key="1">
    <citation type="journal article" date="2019" name="Mol. Biol. Evol.">
        <title>Blast fungal genomes show frequent chromosomal changes, gene gains and losses, and effector gene turnover.</title>
        <authorList>
            <person name="Gomez Luciano L.B."/>
            <person name="Jason Tsai I."/>
            <person name="Chuma I."/>
            <person name="Tosa Y."/>
            <person name="Chen Y.H."/>
            <person name="Li J.Y."/>
            <person name="Li M.Y."/>
            <person name="Jade Lu M.Y."/>
            <person name="Nakayashiki H."/>
            <person name="Li W.H."/>
        </authorList>
    </citation>
    <scope>NUCLEOTIDE SEQUENCE</scope>
    <source>
        <strain evidence="2">NI907</strain>
    </source>
</reference>
<evidence type="ECO:0000313" key="2">
    <source>
        <dbReference type="RefSeq" id="XP_030984732.1"/>
    </source>
</evidence>
<dbReference type="RefSeq" id="XP_030984732.1">
    <property type="nucleotide sequence ID" value="XM_031124779.1"/>
</dbReference>
<proteinExistence type="predicted"/>
<reference evidence="2" key="3">
    <citation type="submission" date="2025-08" db="UniProtKB">
        <authorList>
            <consortium name="RefSeq"/>
        </authorList>
    </citation>
    <scope>IDENTIFICATION</scope>
    <source>
        <strain evidence="2">NI907</strain>
    </source>
</reference>
<sequence>MFKDPSCKCQWMAIVQPCWPGFGFNNCPTFFNGTTKEAPPFIKATKICCPKHDLEGMYDRNLIRMVVKVENGLRWGMGPDERDPGVDIKCAVM</sequence>
<accession>A0A6P8BC17</accession>
<keyword evidence="1" id="KW-1185">Reference proteome</keyword>
<dbReference type="OrthoDB" id="406152at2759"/>
<evidence type="ECO:0000313" key="1">
    <source>
        <dbReference type="Proteomes" id="UP000515153"/>
    </source>
</evidence>
<protein>
    <submittedName>
        <fullName evidence="2">Uncharacterized protein</fullName>
    </submittedName>
</protein>
<dbReference type="Proteomes" id="UP000515153">
    <property type="component" value="Unplaced"/>
</dbReference>